<feature type="compositionally biased region" description="Basic and acidic residues" evidence="1">
    <location>
        <begin position="219"/>
        <end position="228"/>
    </location>
</feature>
<feature type="region of interest" description="Disordered" evidence="1">
    <location>
        <begin position="32"/>
        <end position="97"/>
    </location>
</feature>
<feature type="region of interest" description="Disordered" evidence="1">
    <location>
        <begin position="202"/>
        <end position="254"/>
    </location>
</feature>
<evidence type="ECO:0000256" key="1">
    <source>
        <dbReference type="SAM" id="MobiDB-lite"/>
    </source>
</evidence>
<protein>
    <submittedName>
        <fullName evidence="2">Galactokinase</fullName>
    </submittedName>
</protein>
<feature type="compositionally biased region" description="Polar residues" evidence="1">
    <location>
        <begin position="58"/>
        <end position="70"/>
    </location>
</feature>
<sequence length="366" mass="40115">MVSEDGSSVGANQLAVDDDYMADELLGLIGEFSAPRLPNPARKKHKSKKVATFATGEGSYSNHSSTARRQPSSKRQRTSPIVEEPISGSLGREGENVGVGLSDMVEDRGQAPGVATNTVPPTSHPVTIPNISEQAMEGLEDIVTCTNHNGLAVSRCSSHWSSIFDPIALPSINNGIKAGNNIIAANYSAEINNHATNSSAEISNPAANPFTQVPATPDRTSRLTDTSRHLRPGRRRLSAGIRQSTASSHARRPELLKEEPYTVEDIEKIISVPLTSIFKDSPSSLDVLKAAESFKLFQQSRLVECCIVTLFKFTILSFYRATLMVSHPKIQFARGRFLGLCHILCEMDECLVYEWFRWNFTLNDDK</sequence>
<dbReference type="EMBL" id="JBBWWR010000002">
    <property type="protein sequence ID" value="KAK8970578.1"/>
    <property type="molecule type" value="Genomic_DNA"/>
</dbReference>
<accession>A0ABR2N308</accession>
<dbReference type="Proteomes" id="UP001412067">
    <property type="component" value="Unassembled WGS sequence"/>
</dbReference>
<gene>
    <name evidence="2" type="primary">GAL1</name>
    <name evidence="2" type="ORF">KSP40_PGU019566</name>
</gene>
<evidence type="ECO:0000313" key="3">
    <source>
        <dbReference type="Proteomes" id="UP001412067"/>
    </source>
</evidence>
<reference evidence="2 3" key="1">
    <citation type="journal article" date="2022" name="Nat. Plants">
        <title>Genomes of leafy and leafless Platanthera orchids illuminate the evolution of mycoheterotrophy.</title>
        <authorList>
            <person name="Li M.H."/>
            <person name="Liu K.W."/>
            <person name="Li Z."/>
            <person name="Lu H.C."/>
            <person name="Ye Q.L."/>
            <person name="Zhang D."/>
            <person name="Wang J.Y."/>
            <person name="Li Y.F."/>
            <person name="Zhong Z.M."/>
            <person name="Liu X."/>
            <person name="Yu X."/>
            <person name="Liu D.K."/>
            <person name="Tu X.D."/>
            <person name="Liu B."/>
            <person name="Hao Y."/>
            <person name="Liao X.Y."/>
            <person name="Jiang Y.T."/>
            <person name="Sun W.H."/>
            <person name="Chen J."/>
            <person name="Chen Y.Q."/>
            <person name="Ai Y."/>
            <person name="Zhai J.W."/>
            <person name="Wu S.S."/>
            <person name="Zhou Z."/>
            <person name="Hsiao Y.Y."/>
            <person name="Wu W.L."/>
            <person name="Chen Y.Y."/>
            <person name="Lin Y.F."/>
            <person name="Hsu J.L."/>
            <person name="Li C.Y."/>
            <person name="Wang Z.W."/>
            <person name="Zhao X."/>
            <person name="Zhong W.Y."/>
            <person name="Ma X.K."/>
            <person name="Ma L."/>
            <person name="Huang J."/>
            <person name="Chen G.Z."/>
            <person name="Huang M.Z."/>
            <person name="Huang L."/>
            <person name="Peng D.H."/>
            <person name="Luo Y.B."/>
            <person name="Zou S.Q."/>
            <person name="Chen S.P."/>
            <person name="Lan S."/>
            <person name="Tsai W.C."/>
            <person name="Van de Peer Y."/>
            <person name="Liu Z.J."/>
        </authorList>
    </citation>
    <scope>NUCLEOTIDE SEQUENCE [LARGE SCALE GENOMIC DNA]</scope>
    <source>
        <strain evidence="2">Lor288</strain>
    </source>
</reference>
<evidence type="ECO:0000313" key="2">
    <source>
        <dbReference type="EMBL" id="KAK8970578.1"/>
    </source>
</evidence>
<name>A0ABR2N308_9ASPA</name>
<comment type="caution">
    <text evidence="2">The sequence shown here is derived from an EMBL/GenBank/DDBJ whole genome shotgun (WGS) entry which is preliminary data.</text>
</comment>
<feature type="compositionally biased region" description="Polar residues" evidence="1">
    <location>
        <begin position="202"/>
        <end position="214"/>
    </location>
</feature>
<organism evidence="2 3">
    <name type="scientific">Platanthera guangdongensis</name>
    <dbReference type="NCBI Taxonomy" id="2320717"/>
    <lineage>
        <taxon>Eukaryota</taxon>
        <taxon>Viridiplantae</taxon>
        <taxon>Streptophyta</taxon>
        <taxon>Embryophyta</taxon>
        <taxon>Tracheophyta</taxon>
        <taxon>Spermatophyta</taxon>
        <taxon>Magnoliopsida</taxon>
        <taxon>Liliopsida</taxon>
        <taxon>Asparagales</taxon>
        <taxon>Orchidaceae</taxon>
        <taxon>Orchidoideae</taxon>
        <taxon>Orchideae</taxon>
        <taxon>Orchidinae</taxon>
        <taxon>Platanthera</taxon>
    </lineage>
</organism>
<proteinExistence type="predicted"/>
<keyword evidence="3" id="KW-1185">Reference proteome</keyword>